<dbReference type="RefSeq" id="XP_020064169.1">
    <property type="nucleotide sequence ID" value="XM_020207657.1"/>
</dbReference>
<name>A0A1E4SHX7_9ASCO</name>
<reference evidence="2" key="1">
    <citation type="submission" date="2016-05" db="EMBL/GenBank/DDBJ databases">
        <title>Comparative genomics of biotechnologically important yeasts.</title>
        <authorList>
            <consortium name="DOE Joint Genome Institute"/>
            <person name="Riley R."/>
            <person name="Haridas S."/>
            <person name="Wolfe K.H."/>
            <person name="Lopes M.R."/>
            <person name="Hittinger C.T."/>
            <person name="Goker M."/>
            <person name="Salamov A."/>
            <person name="Wisecaver J."/>
            <person name="Long T.M."/>
            <person name="Aerts A.L."/>
            <person name="Barry K."/>
            <person name="Choi C."/>
            <person name="Clum A."/>
            <person name="Coughlan A.Y."/>
            <person name="Deshpande S."/>
            <person name="Douglass A.P."/>
            <person name="Hanson S.J."/>
            <person name="Klenk H.-P."/>
            <person name="Labutti K."/>
            <person name="Lapidus A."/>
            <person name="Lindquist E."/>
            <person name="Lipzen A."/>
            <person name="Meier-Kolthoff J.P."/>
            <person name="Ohm R.A."/>
            <person name="Otillar R.P."/>
            <person name="Pangilinan J."/>
            <person name="Peng Y."/>
            <person name="Rokas A."/>
            <person name="Rosa C.A."/>
            <person name="Scheuner C."/>
            <person name="Sibirny A.A."/>
            <person name="Slot J.C."/>
            <person name="Stielow J.B."/>
            <person name="Sun H."/>
            <person name="Kurtzman C.P."/>
            <person name="Blackwell M."/>
            <person name="Grigoriev I.V."/>
            <person name="Jeffries T.W."/>
        </authorList>
    </citation>
    <scope>NUCLEOTIDE SEQUENCE [LARGE SCALE GENOMIC DNA]</scope>
    <source>
        <strain evidence="2">NRRL Y-17324</strain>
    </source>
</reference>
<protein>
    <submittedName>
        <fullName evidence="1">Uncharacterized protein</fullName>
    </submittedName>
</protein>
<dbReference type="AlphaFoldDB" id="A0A1E4SHX7"/>
<organism evidence="1 2">
    <name type="scientific">Suhomyces tanzawaensis NRRL Y-17324</name>
    <dbReference type="NCBI Taxonomy" id="984487"/>
    <lineage>
        <taxon>Eukaryota</taxon>
        <taxon>Fungi</taxon>
        <taxon>Dikarya</taxon>
        <taxon>Ascomycota</taxon>
        <taxon>Saccharomycotina</taxon>
        <taxon>Pichiomycetes</taxon>
        <taxon>Debaryomycetaceae</taxon>
        <taxon>Suhomyces</taxon>
    </lineage>
</organism>
<feature type="non-terminal residue" evidence="1">
    <location>
        <position position="77"/>
    </location>
</feature>
<evidence type="ECO:0000313" key="2">
    <source>
        <dbReference type="Proteomes" id="UP000094285"/>
    </source>
</evidence>
<dbReference type="EMBL" id="KV453912">
    <property type="protein sequence ID" value="ODV79047.1"/>
    <property type="molecule type" value="Genomic_DNA"/>
</dbReference>
<accession>A0A1E4SHX7</accession>
<sequence>MATPTIEVFSFNRCKSQHVVEYQTYDKSLCCLFIGEHIVVAVTVPGLIVEVEKLSEFNSKHQSKTSTIFYQKQLLVY</sequence>
<dbReference type="GeneID" id="30981794"/>
<evidence type="ECO:0000313" key="1">
    <source>
        <dbReference type="EMBL" id="ODV79047.1"/>
    </source>
</evidence>
<proteinExistence type="predicted"/>
<gene>
    <name evidence="1" type="ORF">CANTADRAFT_26119</name>
</gene>
<dbReference type="Proteomes" id="UP000094285">
    <property type="component" value="Unassembled WGS sequence"/>
</dbReference>
<keyword evidence="2" id="KW-1185">Reference proteome</keyword>